<dbReference type="EMBL" id="ML978958">
    <property type="protein sequence ID" value="KAF1933060.1"/>
    <property type="molecule type" value="Genomic_DNA"/>
</dbReference>
<dbReference type="AlphaFoldDB" id="A0A6A5S0E6"/>
<proteinExistence type="predicted"/>
<gene>
    <name evidence="2" type="ORF">M421DRAFT_416650</name>
</gene>
<evidence type="ECO:0000313" key="2">
    <source>
        <dbReference type="EMBL" id="KAF1933060.1"/>
    </source>
</evidence>
<feature type="compositionally biased region" description="Low complexity" evidence="1">
    <location>
        <begin position="60"/>
        <end position="73"/>
    </location>
</feature>
<feature type="region of interest" description="Disordered" evidence="1">
    <location>
        <begin position="33"/>
        <end position="73"/>
    </location>
</feature>
<dbReference type="Proteomes" id="UP000800082">
    <property type="component" value="Unassembled WGS sequence"/>
</dbReference>
<keyword evidence="3" id="KW-1185">Reference proteome</keyword>
<organism evidence="2 3">
    <name type="scientific">Didymella exigua CBS 183.55</name>
    <dbReference type="NCBI Taxonomy" id="1150837"/>
    <lineage>
        <taxon>Eukaryota</taxon>
        <taxon>Fungi</taxon>
        <taxon>Dikarya</taxon>
        <taxon>Ascomycota</taxon>
        <taxon>Pezizomycotina</taxon>
        <taxon>Dothideomycetes</taxon>
        <taxon>Pleosporomycetidae</taxon>
        <taxon>Pleosporales</taxon>
        <taxon>Pleosporineae</taxon>
        <taxon>Didymellaceae</taxon>
        <taxon>Didymella</taxon>
    </lineage>
</organism>
<evidence type="ECO:0000256" key="1">
    <source>
        <dbReference type="SAM" id="MobiDB-lite"/>
    </source>
</evidence>
<dbReference type="RefSeq" id="XP_033453308.1">
    <property type="nucleotide sequence ID" value="XM_033591148.1"/>
</dbReference>
<name>A0A6A5S0E6_9PLEO</name>
<dbReference type="GeneID" id="54348816"/>
<protein>
    <submittedName>
        <fullName evidence="2">Uncharacterized protein</fullName>
    </submittedName>
</protein>
<reference evidence="2" key="1">
    <citation type="journal article" date="2020" name="Stud. Mycol.">
        <title>101 Dothideomycetes genomes: a test case for predicting lifestyles and emergence of pathogens.</title>
        <authorList>
            <person name="Haridas S."/>
            <person name="Albert R."/>
            <person name="Binder M."/>
            <person name="Bloem J."/>
            <person name="Labutti K."/>
            <person name="Salamov A."/>
            <person name="Andreopoulos B."/>
            <person name="Baker S."/>
            <person name="Barry K."/>
            <person name="Bills G."/>
            <person name="Bluhm B."/>
            <person name="Cannon C."/>
            <person name="Castanera R."/>
            <person name="Culley D."/>
            <person name="Daum C."/>
            <person name="Ezra D."/>
            <person name="Gonzalez J."/>
            <person name="Henrissat B."/>
            <person name="Kuo A."/>
            <person name="Liang C."/>
            <person name="Lipzen A."/>
            <person name="Lutzoni F."/>
            <person name="Magnuson J."/>
            <person name="Mondo S."/>
            <person name="Nolan M."/>
            <person name="Ohm R."/>
            <person name="Pangilinan J."/>
            <person name="Park H.-J."/>
            <person name="Ramirez L."/>
            <person name="Alfaro M."/>
            <person name="Sun H."/>
            <person name="Tritt A."/>
            <person name="Yoshinaga Y."/>
            <person name="Zwiers L.-H."/>
            <person name="Turgeon B."/>
            <person name="Goodwin S."/>
            <person name="Spatafora J."/>
            <person name="Crous P."/>
            <person name="Grigoriev I."/>
        </authorList>
    </citation>
    <scope>NUCLEOTIDE SEQUENCE</scope>
    <source>
        <strain evidence="2">CBS 183.55</strain>
    </source>
</reference>
<evidence type="ECO:0000313" key="3">
    <source>
        <dbReference type="Proteomes" id="UP000800082"/>
    </source>
</evidence>
<accession>A0A6A5S0E6</accession>
<sequence length="73" mass="7870">MNELAAPRIFSTAHIPPMHYHYYSSRTSHLHFLATPPTPPTAHSRPSTTTLPPNPVLRLSSAPSTSTSSCSAS</sequence>